<comment type="caution">
    <text evidence="1">The sequence shown here is derived from an EMBL/GenBank/DDBJ whole genome shotgun (WGS) entry which is preliminary data.</text>
</comment>
<proteinExistence type="predicted"/>
<name>A0A9P6FXX5_9FUNG</name>
<organism evidence="1 2">
    <name type="scientific">Lunasporangiospora selenospora</name>
    <dbReference type="NCBI Taxonomy" id="979761"/>
    <lineage>
        <taxon>Eukaryota</taxon>
        <taxon>Fungi</taxon>
        <taxon>Fungi incertae sedis</taxon>
        <taxon>Mucoromycota</taxon>
        <taxon>Mortierellomycotina</taxon>
        <taxon>Mortierellomycetes</taxon>
        <taxon>Mortierellales</taxon>
        <taxon>Mortierellaceae</taxon>
        <taxon>Lunasporangiospora</taxon>
    </lineage>
</organism>
<evidence type="ECO:0000313" key="2">
    <source>
        <dbReference type="Proteomes" id="UP000780801"/>
    </source>
</evidence>
<gene>
    <name evidence="1" type="ORF">BGW38_008608</name>
</gene>
<dbReference type="OrthoDB" id="1868004at2759"/>
<reference evidence="1" key="1">
    <citation type="journal article" date="2020" name="Fungal Divers.">
        <title>Resolving the Mortierellaceae phylogeny through synthesis of multi-gene phylogenetics and phylogenomics.</title>
        <authorList>
            <person name="Vandepol N."/>
            <person name="Liber J."/>
            <person name="Desiro A."/>
            <person name="Na H."/>
            <person name="Kennedy M."/>
            <person name="Barry K."/>
            <person name="Grigoriev I.V."/>
            <person name="Miller A.N."/>
            <person name="O'Donnell K."/>
            <person name="Stajich J.E."/>
            <person name="Bonito G."/>
        </authorList>
    </citation>
    <scope>NUCLEOTIDE SEQUENCE</scope>
    <source>
        <strain evidence="1">KOD1015</strain>
    </source>
</reference>
<evidence type="ECO:0000313" key="1">
    <source>
        <dbReference type="EMBL" id="KAF9583762.1"/>
    </source>
</evidence>
<keyword evidence="2" id="KW-1185">Reference proteome</keyword>
<protein>
    <submittedName>
        <fullName evidence="1">Uncharacterized protein</fullName>
    </submittedName>
</protein>
<dbReference type="AlphaFoldDB" id="A0A9P6FXX5"/>
<dbReference type="EMBL" id="JAABOA010000599">
    <property type="protein sequence ID" value="KAF9583762.1"/>
    <property type="molecule type" value="Genomic_DNA"/>
</dbReference>
<accession>A0A9P6FXX5</accession>
<sequence length="245" mass="27374">MTDTEDIQQSIDKIHIDIQDVELMINSLNDVRSSVHHIFHLLQGRTEPQSRSGFREHAKYTYEALESLSKLAASSDVLLSDTQALELPKLVGPSPISLESKRKEAAQEENAAASLSIDDTLLRFTIAMRRSKQKVHVTRLGNQPHQPTSAIKISVEGVLNAIIMVETNKREKCTAVARVVVFGSGEENFAWEESNHLVFRKITQIAIGSVDFFTSKAPNALLGLVLVIMPTNRFLLIDFSHSHEY</sequence>
<dbReference type="Proteomes" id="UP000780801">
    <property type="component" value="Unassembled WGS sequence"/>
</dbReference>